<evidence type="ECO:0008006" key="3">
    <source>
        <dbReference type="Google" id="ProtNLM"/>
    </source>
</evidence>
<name>A0ABY7HRW3_9GAMM</name>
<evidence type="ECO:0000313" key="1">
    <source>
        <dbReference type="EMBL" id="WAT01757.1"/>
    </source>
</evidence>
<reference evidence="1" key="1">
    <citation type="submission" date="2022-12" db="EMBL/GenBank/DDBJ databases">
        <title>Complete genome sequence of an Australian strain of Rouxiella badensis DAR84756 and resolution of the R. badensis DSM100043 and R. chamberiensis DSM28324 genomes.</title>
        <authorList>
            <person name="Paul S."/>
            <person name="Anderson P.J."/>
            <person name="Maynard G."/>
            <person name="Dyall-Smith M."/>
            <person name="Kudinha T."/>
        </authorList>
    </citation>
    <scope>NUCLEOTIDE SEQUENCE</scope>
    <source>
        <strain evidence="1">DSM 28324</strain>
    </source>
</reference>
<dbReference type="Gene3D" id="3.30.70.360">
    <property type="match status" value="1"/>
</dbReference>
<dbReference type="EMBL" id="CP114058">
    <property type="protein sequence ID" value="WAT01757.1"/>
    <property type="molecule type" value="Genomic_DNA"/>
</dbReference>
<proteinExistence type="predicted"/>
<accession>A0ABY7HRW3</accession>
<keyword evidence="2" id="KW-1185">Reference proteome</keyword>
<dbReference type="Proteomes" id="UP001164712">
    <property type="component" value="Chromosome"/>
</dbReference>
<protein>
    <recommendedName>
        <fullName evidence="3">Peptidase M20 dimerisation domain-containing protein</fullName>
    </recommendedName>
</protein>
<dbReference type="SUPFAM" id="SSF55031">
    <property type="entry name" value="Bacterial exopeptidase dimerisation domain"/>
    <property type="match status" value="1"/>
</dbReference>
<evidence type="ECO:0000313" key="2">
    <source>
        <dbReference type="Proteomes" id="UP001164712"/>
    </source>
</evidence>
<sequence length="227" mass="24333">MLIAKGKAGHAAFPDPTLNAAPVLLSALVQLELLSTREHQLASSLARLFVSPFGEGANLALEDTPSGKLTLNGGYWQSSTENTLLIHSDIRYPVTTKGPEILNTLQRQLAEWGRHRDSGCVARCAAVLLAGKRPCAEAPARHLESDNGAPRRALFNGGVTHSKVLPRAITFGPGYARTAENAPDFLPEGHGLPHGADETLHLPTLLNALPVYLLALVRLDRHLAEQS</sequence>
<dbReference type="RefSeq" id="WP_269128080.1">
    <property type="nucleotide sequence ID" value="NZ_CP114058.1"/>
</dbReference>
<dbReference type="InterPro" id="IPR036264">
    <property type="entry name" value="Bact_exopeptidase_dim_dom"/>
</dbReference>
<gene>
    <name evidence="1" type="ORF">O1V66_03230</name>
</gene>
<organism evidence="1 2">
    <name type="scientific">Rouxiella chamberiensis</name>
    <dbReference type="NCBI Taxonomy" id="1513468"/>
    <lineage>
        <taxon>Bacteria</taxon>
        <taxon>Pseudomonadati</taxon>
        <taxon>Pseudomonadota</taxon>
        <taxon>Gammaproteobacteria</taxon>
        <taxon>Enterobacterales</taxon>
        <taxon>Yersiniaceae</taxon>
        <taxon>Rouxiella</taxon>
    </lineage>
</organism>